<dbReference type="AlphaFoldDB" id="A0A443Q2E4"/>
<feature type="region of interest" description="Disordered" evidence="5">
    <location>
        <begin position="71"/>
        <end position="108"/>
    </location>
</feature>
<keyword evidence="4 6" id="KW-0472">Membrane</keyword>
<dbReference type="Pfam" id="PF07264">
    <property type="entry name" value="EI24"/>
    <property type="match status" value="1"/>
</dbReference>
<reference evidence="7 8" key="1">
    <citation type="journal article" date="2019" name="Nat. Plants">
        <title>Stout camphor tree genome fills gaps in understanding of flowering plant genome evolution.</title>
        <authorList>
            <person name="Chaw S.M."/>
            <person name="Liu Y.C."/>
            <person name="Wu Y.W."/>
            <person name="Wang H.Y."/>
            <person name="Lin C.I."/>
            <person name="Wu C.S."/>
            <person name="Ke H.M."/>
            <person name="Chang L.Y."/>
            <person name="Hsu C.Y."/>
            <person name="Yang H.T."/>
            <person name="Sudianto E."/>
            <person name="Hsu M.H."/>
            <person name="Wu K.P."/>
            <person name="Wang L.N."/>
            <person name="Leebens-Mack J.H."/>
            <person name="Tsai I.J."/>
        </authorList>
    </citation>
    <scope>NUCLEOTIDE SEQUENCE [LARGE SCALE GENOMIC DNA]</scope>
    <source>
        <strain evidence="8">cv. Chaw 1501</strain>
        <tissue evidence="7">Young leaves</tissue>
    </source>
</reference>
<sequence>MTVVEPIALMNIPAASCGRAPLRCPAGAQASARPRCCCLHGAGAPRRRWPARPPPAGSAAPALPTPIGARFAAAPAHPPLPPPRRRPPLLPPGRPSENNNSSSESHLPPFQFTMQEASKIKNPISMELPLRDYVKPVVLSWLAGFREACCFHRVLFFCTNSRKLSIRTGECFLLNGLIFLGSILILNSMVIPILLWILPDQCQQFGPQNLCGSPDIVELYTSIRYNEIAKLAFSAMGRYGPAVVESSSQNELSDTQNVANKDKPAGFGGVITGIAEQAYSVLLLSFFFLEVYATGFIPYIGKAINFLLLSWMYAYYCFEYKWNLSELSLDRRLDFFESNWAFFAGFGSPCVLAIFFFPPLVSYGVMALLFPLFVLTATGTQEVQVIDYQRRSWRIRRLRKLPIFYVADKLALKLLDFFDKDDKGWRQD</sequence>
<dbReference type="EMBL" id="QPKB01000012">
    <property type="protein sequence ID" value="RWR97180.1"/>
    <property type="molecule type" value="Genomic_DNA"/>
</dbReference>
<evidence type="ECO:0000256" key="4">
    <source>
        <dbReference type="ARBA" id="ARBA00023136"/>
    </source>
</evidence>
<evidence type="ECO:0000256" key="1">
    <source>
        <dbReference type="ARBA" id="ARBA00004141"/>
    </source>
</evidence>
<feature type="compositionally biased region" description="Pro residues" evidence="5">
    <location>
        <begin position="76"/>
        <end position="94"/>
    </location>
</feature>
<dbReference type="GO" id="GO:0005783">
    <property type="term" value="C:endoplasmic reticulum"/>
    <property type="evidence" value="ECO:0007669"/>
    <property type="project" value="TreeGrafter"/>
</dbReference>
<comment type="subcellular location">
    <subcellularLocation>
        <location evidence="1">Membrane</location>
        <topology evidence="1">Multi-pass membrane protein</topology>
    </subcellularLocation>
</comment>
<evidence type="ECO:0000256" key="6">
    <source>
        <dbReference type="SAM" id="Phobius"/>
    </source>
</evidence>
<feature type="transmembrane region" description="Helical" evidence="6">
    <location>
        <begin position="296"/>
        <end position="318"/>
    </location>
</feature>
<feature type="transmembrane region" description="Helical" evidence="6">
    <location>
        <begin position="172"/>
        <end position="198"/>
    </location>
</feature>
<accession>A0A443Q2E4</accession>
<dbReference type="InterPro" id="IPR059112">
    <property type="entry name" value="CysZ/EI24"/>
</dbReference>
<dbReference type="GO" id="GO:0016020">
    <property type="term" value="C:membrane"/>
    <property type="evidence" value="ECO:0007669"/>
    <property type="project" value="UniProtKB-SubCell"/>
</dbReference>
<feature type="compositionally biased region" description="Low complexity" evidence="5">
    <location>
        <begin position="95"/>
        <end position="105"/>
    </location>
</feature>
<keyword evidence="3 6" id="KW-1133">Transmembrane helix</keyword>
<dbReference type="PANTHER" id="PTHR21389">
    <property type="entry name" value="P53 INDUCED PROTEIN"/>
    <property type="match status" value="1"/>
</dbReference>
<evidence type="ECO:0000256" key="3">
    <source>
        <dbReference type="ARBA" id="ARBA00022989"/>
    </source>
</evidence>
<evidence type="ECO:0000313" key="7">
    <source>
        <dbReference type="EMBL" id="RWR97180.1"/>
    </source>
</evidence>
<organism evidence="7 8">
    <name type="scientific">Cinnamomum micranthum f. kanehirae</name>
    <dbReference type="NCBI Taxonomy" id="337451"/>
    <lineage>
        <taxon>Eukaryota</taxon>
        <taxon>Viridiplantae</taxon>
        <taxon>Streptophyta</taxon>
        <taxon>Embryophyta</taxon>
        <taxon>Tracheophyta</taxon>
        <taxon>Spermatophyta</taxon>
        <taxon>Magnoliopsida</taxon>
        <taxon>Magnoliidae</taxon>
        <taxon>Laurales</taxon>
        <taxon>Lauraceae</taxon>
        <taxon>Cinnamomum</taxon>
    </lineage>
</organism>
<evidence type="ECO:0000256" key="5">
    <source>
        <dbReference type="SAM" id="MobiDB-lite"/>
    </source>
</evidence>
<dbReference type="GO" id="GO:0016236">
    <property type="term" value="P:macroautophagy"/>
    <property type="evidence" value="ECO:0007669"/>
    <property type="project" value="TreeGrafter"/>
</dbReference>
<protein>
    <submittedName>
        <fullName evidence="7">Protein EI24</fullName>
    </submittedName>
</protein>
<comment type="caution">
    <text evidence="7">The sequence shown here is derived from an EMBL/GenBank/DDBJ whole genome shotgun (WGS) entry which is preliminary data.</text>
</comment>
<keyword evidence="8" id="KW-1185">Reference proteome</keyword>
<dbReference type="PANTHER" id="PTHR21389:SF0">
    <property type="entry name" value="ETOPOSIDE-INDUCED PROTEIN 2.4 HOMOLOG"/>
    <property type="match status" value="1"/>
</dbReference>
<dbReference type="STRING" id="337451.A0A443Q2E4"/>
<feature type="transmembrane region" description="Helical" evidence="6">
    <location>
        <begin position="363"/>
        <end position="386"/>
    </location>
</feature>
<evidence type="ECO:0000313" key="8">
    <source>
        <dbReference type="Proteomes" id="UP000283530"/>
    </source>
</evidence>
<name>A0A443Q2E4_9MAGN</name>
<proteinExistence type="predicted"/>
<gene>
    <name evidence="7" type="ORF">CKAN_02659700</name>
</gene>
<evidence type="ECO:0000256" key="2">
    <source>
        <dbReference type="ARBA" id="ARBA00022692"/>
    </source>
</evidence>
<dbReference type="OrthoDB" id="266518at2759"/>
<dbReference type="Proteomes" id="UP000283530">
    <property type="component" value="Unassembled WGS sequence"/>
</dbReference>
<feature type="transmembrane region" description="Helical" evidence="6">
    <location>
        <begin position="339"/>
        <end position="357"/>
    </location>
</feature>
<keyword evidence="2 6" id="KW-0812">Transmembrane</keyword>